<name>A0A9D1QBN8_9FIRM</name>
<evidence type="ECO:0000256" key="6">
    <source>
        <dbReference type="ARBA" id="ARBA00044538"/>
    </source>
</evidence>
<feature type="region of interest" description="Disordered" evidence="7">
    <location>
        <begin position="129"/>
        <end position="181"/>
    </location>
</feature>
<evidence type="ECO:0000256" key="3">
    <source>
        <dbReference type="ARBA" id="ARBA00022801"/>
    </source>
</evidence>
<proteinExistence type="inferred from homology"/>
<dbReference type="InterPro" id="IPR007422">
    <property type="entry name" value="Peptidase_Prp"/>
</dbReference>
<dbReference type="GO" id="GO:0042254">
    <property type="term" value="P:ribosome biogenesis"/>
    <property type="evidence" value="ECO:0007669"/>
    <property type="project" value="UniProtKB-KW"/>
</dbReference>
<dbReference type="Pfam" id="PF04327">
    <property type="entry name" value="Peptidase_Prp"/>
    <property type="match status" value="1"/>
</dbReference>
<dbReference type="Gene3D" id="3.30.70.1490">
    <property type="entry name" value="Cysteine protease Prp"/>
    <property type="match status" value="1"/>
</dbReference>
<evidence type="ECO:0000256" key="7">
    <source>
        <dbReference type="SAM" id="MobiDB-lite"/>
    </source>
</evidence>
<feature type="compositionally biased region" description="Basic and acidic residues" evidence="7">
    <location>
        <begin position="129"/>
        <end position="145"/>
    </location>
</feature>
<evidence type="ECO:0000313" key="9">
    <source>
        <dbReference type="Proteomes" id="UP000823933"/>
    </source>
</evidence>
<dbReference type="InterPro" id="IPR036764">
    <property type="entry name" value="Peptidase_Prp_sf"/>
</dbReference>
<dbReference type="GO" id="GO:0006508">
    <property type="term" value="P:proteolysis"/>
    <property type="evidence" value="ECO:0007669"/>
    <property type="project" value="UniProtKB-KW"/>
</dbReference>
<protein>
    <recommendedName>
        <fullName evidence="6">Ribosomal processing cysteine protease Prp</fullName>
    </recommendedName>
</protein>
<evidence type="ECO:0000256" key="2">
    <source>
        <dbReference type="ARBA" id="ARBA00022670"/>
    </source>
</evidence>
<sequence>MIQAMYHELDGPAGVTRRLSVKGHANYAPAGQDIVCAGASILMQALVWLTAGADGVDCTASDGPEGPRIAVTAAPGKNREESERLAGSFELAKAGLALLAERYPDNLRFADTSRRGEEGMVDLQLFAKKEERKPPALSRAQERQAKAAGTIRRKRDETAPAAEKPEKQPAPKPEAKRPVEPMLGIGEAGRFIRRLHRRWALEEAEMRKGDPGFSLREALKNPAMRRMMRMPGMRMQEAYRAAYYDRLMENTARAVERGVVDRVRERGARPAENGIHSRGAMTAAPDVSRMSRAQREALEREVLHGAKIRL</sequence>
<dbReference type="CDD" id="cd16332">
    <property type="entry name" value="Prp-like"/>
    <property type="match status" value="1"/>
</dbReference>
<reference evidence="8" key="2">
    <citation type="submission" date="2021-04" db="EMBL/GenBank/DDBJ databases">
        <authorList>
            <person name="Gilroy R."/>
        </authorList>
    </citation>
    <scope>NUCLEOTIDE SEQUENCE</scope>
    <source>
        <strain evidence="8">ChiHcolR34-3080</strain>
    </source>
</reference>
<dbReference type="EMBL" id="DXHQ01000122">
    <property type="protein sequence ID" value="HIW09786.1"/>
    <property type="molecule type" value="Genomic_DNA"/>
</dbReference>
<dbReference type="AlphaFoldDB" id="A0A9D1QBN8"/>
<evidence type="ECO:0000313" key="8">
    <source>
        <dbReference type="EMBL" id="HIW09786.1"/>
    </source>
</evidence>
<evidence type="ECO:0000256" key="4">
    <source>
        <dbReference type="ARBA" id="ARBA00022807"/>
    </source>
</evidence>
<gene>
    <name evidence="8" type="ORF">H9890_10370</name>
</gene>
<keyword evidence="4" id="KW-0788">Thiol protease</keyword>
<dbReference type="Proteomes" id="UP000823933">
    <property type="component" value="Unassembled WGS sequence"/>
</dbReference>
<evidence type="ECO:0000256" key="5">
    <source>
        <dbReference type="ARBA" id="ARBA00044503"/>
    </source>
</evidence>
<dbReference type="SUPFAM" id="SSF118010">
    <property type="entry name" value="TM1457-like"/>
    <property type="match status" value="1"/>
</dbReference>
<organism evidence="8 9">
    <name type="scientific">Candidatus Faecalibacterium intestinigallinarum</name>
    <dbReference type="NCBI Taxonomy" id="2838581"/>
    <lineage>
        <taxon>Bacteria</taxon>
        <taxon>Bacillati</taxon>
        <taxon>Bacillota</taxon>
        <taxon>Clostridia</taxon>
        <taxon>Eubacteriales</taxon>
        <taxon>Oscillospiraceae</taxon>
        <taxon>Faecalibacterium</taxon>
    </lineage>
</organism>
<keyword evidence="2 8" id="KW-0645">Protease</keyword>
<comment type="caution">
    <text evidence="8">The sequence shown here is derived from an EMBL/GenBank/DDBJ whole genome shotgun (WGS) entry which is preliminary data.</text>
</comment>
<accession>A0A9D1QBN8</accession>
<reference evidence="8" key="1">
    <citation type="journal article" date="2021" name="PeerJ">
        <title>Extensive microbial diversity within the chicken gut microbiome revealed by metagenomics and culture.</title>
        <authorList>
            <person name="Gilroy R."/>
            <person name="Ravi A."/>
            <person name="Getino M."/>
            <person name="Pursley I."/>
            <person name="Horton D.L."/>
            <person name="Alikhan N.F."/>
            <person name="Baker D."/>
            <person name="Gharbi K."/>
            <person name="Hall N."/>
            <person name="Watson M."/>
            <person name="Adriaenssens E.M."/>
            <person name="Foster-Nyarko E."/>
            <person name="Jarju S."/>
            <person name="Secka A."/>
            <person name="Antonio M."/>
            <person name="Oren A."/>
            <person name="Chaudhuri R.R."/>
            <person name="La Ragione R."/>
            <person name="Hildebrand F."/>
            <person name="Pallen M.J."/>
        </authorList>
    </citation>
    <scope>NUCLEOTIDE SEQUENCE</scope>
    <source>
        <strain evidence="8">ChiHcolR34-3080</strain>
    </source>
</reference>
<feature type="compositionally biased region" description="Basic and acidic residues" evidence="7">
    <location>
        <begin position="154"/>
        <end position="179"/>
    </location>
</feature>
<keyword evidence="3" id="KW-0378">Hydrolase</keyword>
<dbReference type="GO" id="GO:0008234">
    <property type="term" value="F:cysteine-type peptidase activity"/>
    <property type="evidence" value="ECO:0007669"/>
    <property type="project" value="UniProtKB-KW"/>
</dbReference>
<keyword evidence="1" id="KW-0690">Ribosome biogenesis</keyword>
<comment type="similarity">
    <text evidence="5">Belongs to the Prp family.</text>
</comment>
<evidence type="ECO:0000256" key="1">
    <source>
        <dbReference type="ARBA" id="ARBA00022517"/>
    </source>
</evidence>